<evidence type="ECO:0000313" key="8">
    <source>
        <dbReference type="Proteomes" id="UP000185494"/>
    </source>
</evidence>
<dbReference type="PROSITE" id="PS51077">
    <property type="entry name" value="HTH_ICLR"/>
    <property type="match status" value="1"/>
</dbReference>
<sequence length="270" mass="29616">MTQPEASPPDPEIEGDGKDDRHFVTALARGLELLACFKRGETFLANHDFAERCKLPRSTVSRLTYTLTKLGYLHFVEDVGKYRLGTQLIALGTVALGGLDIRQMARPAMRELANFSNATVGLAVRDRLSMRYVECLRGPAAISLNIDVGVRMSMVRSSIGRAFISVLTPSERAPLFEELRMLDPLAWPKIHESLERSMADHARLGCCCSFGEWQKSVSAIAVGFRPGGGLPPMAVNCGAPTVISEPSFLLEEVRPRLVEMVRQLDGVMGA</sequence>
<evidence type="ECO:0000256" key="1">
    <source>
        <dbReference type="ARBA" id="ARBA00023015"/>
    </source>
</evidence>
<proteinExistence type="predicted"/>
<dbReference type="GO" id="GO:0045892">
    <property type="term" value="P:negative regulation of DNA-templated transcription"/>
    <property type="evidence" value="ECO:0007669"/>
    <property type="project" value="TreeGrafter"/>
</dbReference>
<dbReference type="Pfam" id="PF09339">
    <property type="entry name" value="HTH_IclR"/>
    <property type="match status" value="1"/>
</dbReference>
<dbReference type="InterPro" id="IPR036388">
    <property type="entry name" value="WH-like_DNA-bd_sf"/>
</dbReference>
<dbReference type="EMBL" id="JAVVDO010000017">
    <property type="protein sequence ID" value="MDT8331746.1"/>
    <property type="molecule type" value="Genomic_DNA"/>
</dbReference>
<dbReference type="GO" id="GO:0003700">
    <property type="term" value="F:DNA-binding transcription factor activity"/>
    <property type="evidence" value="ECO:0007669"/>
    <property type="project" value="TreeGrafter"/>
</dbReference>
<protein>
    <submittedName>
        <fullName evidence="6">IclR family transcriptional regulator</fullName>
    </submittedName>
</protein>
<reference evidence="7 9" key="2">
    <citation type="journal article" date="2019" name="Microb. Pathog.">
        <title>Comparison of VITEK 2, MALDI-TOF MS, 16S rRNA gene sequencing, and whole-genome sequencing for identification of Roseomonas mucosa.</title>
        <authorList>
            <person name="Rudolph W.W."/>
            <person name="Gunzer F."/>
            <person name="Trauth M."/>
            <person name="Bunk B."/>
            <person name="Bigge R."/>
            <person name="Schrottner P."/>
        </authorList>
    </citation>
    <scope>NUCLEOTIDE SEQUENCE [LARGE SCALE GENOMIC DNA]</scope>
    <source>
        <strain evidence="7 9">DSM 103800</strain>
    </source>
</reference>
<dbReference type="InterPro" id="IPR005471">
    <property type="entry name" value="Tscrpt_reg_IclR_N"/>
</dbReference>
<dbReference type="Proteomes" id="UP000185494">
    <property type="component" value="Chromosome 1"/>
</dbReference>
<dbReference type="GO" id="GO:0003677">
    <property type="term" value="F:DNA binding"/>
    <property type="evidence" value="ECO:0007669"/>
    <property type="project" value="UniProtKB-KW"/>
</dbReference>
<accession>A0A1L7AAG6</accession>
<dbReference type="STRING" id="257708.RGI145_00275"/>
<reference evidence="7" key="3">
    <citation type="submission" date="2023-09" db="EMBL/GenBank/DDBJ databases">
        <authorList>
            <person name="Schober I."/>
            <person name="Bunk B."/>
        </authorList>
    </citation>
    <scope>NUCLEOTIDE SEQUENCE</scope>
    <source>
        <strain evidence="7">DSM 103800</strain>
    </source>
</reference>
<dbReference type="PANTHER" id="PTHR30136:SF33">
    <property type="entry name" value="TRANSCRIPTIONAL REGULATORY PROTEIN"/>
    <property type="match status" value="1"/>
</dbReference>
<dbReference type="SUPFAM" id="SSF55781">
    <property type="entry name" value="GAF domain-like"/>
    <property type="match status" value="1"/>
</dbReference>
<keyword evidence="2" id="KW-0238">DNA-binding</keyword>
<organism evidence="6 8">
    <name type="scientific">Roseomonas gilardii</name>
    <dbReference type="NCBI Taxonomy" id="257708"/>
    <lineage>
        <taxon>Bacteria</taxon>
        <taxon>Pseudomonadati</taxon>
        <taxon>Pseudomonadota</taxon>
        <taxon>Alphaproteobacteria</taxon>
        <taxon>Acetobacterales</taxon>
        <taxon>Roseomonadaceae</taxon>
        <taxon>Roseomonas</taxon>
    </lineage>
</organism>
<reference evidence="6 8" key="1">
    <citation type="submission" date="2016-05" db="EMBL/GenBank/DDBJ databases">
        <title>Complete Genome and Methylome Analysis of Psychrotrophic Bacterial Isolates from Antarctic Lake Untersee.</title>
        <authorList>
            <person name="Fomenkov A."/>
            <person name="Akimov V.N."/>
            <person name="Vasilyeva L.V."/>
            <person name="Andersen D."/>
            <person name="Vincze T."/>
            <person name="Roberts R.J."/>
        </authorList>
    </citation>
    <scope>NUCLEOTIDE SEQUENCE [LARGE SCALE GENOMIC DNA]</scope>
    <source>
        <strain evidence="6 8">U14-5</strain>
    </source>
</reference>
<dbReference type="Gene3D" id="1.10.10.10">
    <property type="entry name" value="Winged helix-like DNA-binding domain superfamily/Winged helix DNA-binding domain"/>
    <property type="match status" value="1"/>
</dbReference>
<dbReference type="InterPro" id="IPR014757">
    <property type="entry name" value="Tscrpt_reg_IclR_C"/>
</dbReference>
<feature type="domain" description="HTH iclR-type" evidence="4">
    <location>
        <begin position="24"/>
        <end position="86"/>
    </location>
</feature>
<dbReference type="Pfam" id="PF01614">
    <property type="entry name" value="IclR_C"/>
    <property type="match status" value="1"/>
</dbReference>
<feature type="domain" description="IclR-ED" evidence="5">
    <location>
        <begin position="87"/>
        <end position="270"/>
    </location>
</feature>
<keyword evidence="9" id="KW-1185">Reference proteome</keyword>
<evidence type="ECO:0000259" key="4">
    <source>
        <dbReference type="PROSITE" id="PS51077"/>
    </source>
</evidence>
<dbReference type="Proteomes" id="UP001258945">
    <property type="component" value="Unassembled WGS sequence"/>
</dbReference>
<evidence type="ECO:0000256" key="3">
    <source>
        <dbReference type="ARBA" id="ARBA00023163"/>
    </source>
</evidence>
<keyword evidence="3" id="KW-0804">Transcription</keyword>
<evidence type="ECO:0000313" key="9">
    <source>
        <dbReference type="Proteomes" id="UP001258945"/>
    </source>
</evidence>
<dbReference type="KEGG" id="rgi:RGI145_00275"/>
<evidence type="ECO:0000313" key="7">
    <source>
        <dbReference type="EMBL" id="MDT8331746.1"/>
    </source>
</evidence>
<dbReference type="Gene3D" id="3.30.450.40">
    <property type="match status" value="1"/>
</dbReference>
<dbReference type="PROSITE" id="PS51078">
    <property type="entry name" value="ICLR_ED"/>
    <property type="match status" value="1"/>
</dbReference>
<gene>
    <name evidence="6" type="ORF">RGI145_00275</name>
    <name evidence="7" type="ORF">RQ831_11830</name>
</gene>
<evidence type="ECO:0000256" key="2">
    <source>
        <dbReference type="ARBA" id="ARBA00023125"/>
    </source>
</evidence>
<name>A0A1L7AAG6_9PROT</name>
<dbReference type="InterPro" id="IPR036390">
    <property type="entry name" value="WH_DNA-bd_sf"/>
</dbReference>
<dbReference type="SUPFAM" id="SSF46785">
    <property type="entry name" value="Winged helix' DNA-binding domain"/>
    <property type="match status" value="1"/>
</dbReference>
<keyword evidence="1" id="KW-0805">Transcription regulation</keyword>
<dbReference type="InterPro" id="IPR029016">
    <property type="entry name" value="GAF-like_dom_sf"/>
</dbReference>
<dbReference type="AlphaFoldDB" id="A0A1L7AAG6"/>
<dbReference type="eggNOG" id="COG1414">
    <property type="taxonomic scope" value="Bacteria"/>
</dbReference>
<dbReference type="RefSeq" id="WP_075796763.1">
    <property type="nucleotide sequence ID" value="NZ_CP015583.1"/>
</dbReference>
<dbReference type="EMBL" id="CP015583">
    <property type="protein sequence ID" value="APT55792.1"/>
    <property type="molecule type" value="Genomic_DNA"/>
</dbReference>
<dbReference type="SMART" id="SM00346">
    <property type="entry name" value="HTH_ICLR"/>
    <property type="match status" value="1"/>
</dbReference>
<dbReference type="InterPro" id="IPR050707">
    <property type="entry name" value="HTH_MetabolicPath_Reg"/>
</dbReference>
<evidence type="ECO:0000259" key="5">
    <source>
        <dbReference type="PROSITE" id="PS51078"/>
    </source>
</evidence>
<dbReference type="PANTHER" id="PTHR30136">
    <property type="entry name" value="HELIX-TURN-HELIX TRANSCRIPTIONAL REGULATOR, ICLR FAMILY"/>
    <property type="match status" value="1"/>
</dbReference>
<evidence type="ECO:0000313" key="6">
    <source>
        <dbReference type="EMBL" id="APT55792.1"/>
    </source>
</evidence>